<dbReference type="InterPro" id="IPR036271">
    <property type="entry name" value="Tet_transcr_reg_TetR-rel_C_sf"/>
</dbReference>
<dbReference type="EMBL" id="AP023189">
    <property type="protein sequence ID" value="BCG24797.1"/>
    <property type="molecule type" value="Genomic_DNA"/>
</dbReference>
<dbReference type="InterPro" id="IPR009057">
    <property type="entry name" value="Homeodomain-like_sf"/>
</dbReference>
<evidence type="ECO:0000313" key="5">
    <source>
        <dbReference type="EMBL" id="BCG24797.1"/>
    </source>
</evidence>
<name>A0A6J4E4M8_9PSED</name>
<dbReference type="Pfam" id="PF17938">
    <property type="entry name" value="TetR_C_29"/>
    <property type="match status" value="1"/>
</dbReference>
<feature type="DNA-binding region" description="H-T-H motif" evidence="2">
    <location>
        <begin position="51"/>
        <end position="70"/>
    </location>
</feature>
<dbReference type="SUPFAM" id="SSF48498">
    <property type="entry name" value="Tetracyclin repressor-like, C-terminal domain"/>
    <property type="match status" value="1"/>
</dbReference>
<evidence type="ECO:0000256" key="2">
    <source>
        <dbReference type="PROSITE-ProRule" id="PRU00335"/>
    </source>
</evidence>
<organism evidence="5 6">
    <name type="scientific">Pseudomonas tohonis</name>
    <dbReference type="NCBI Taxonomy" id="2725477"/>
    <lineage>
        <taxon>Bacteria</taxon>
        <taxon>Pseudomonadati</taxon>
        <taxon>Pseudomonadota</taxon>
        <taxon>Gammaproteobacteria</taxon>
        <taxon>Pseudomonadales</taxon>
        <taxon>Pseudomonadaceae</taxon>
        <taxon>Pseudomonas</taxon>
    </lineage>
</organism>
<dbReference type="AlphaFoldDB" id="A0A6J4E4M8"/>
<dbReference type="InterPro" id="IPR041474">
    <property type="entry name" value="NicS_C"/>
</dbReference>
<feature type="region of interest" description="Disordered" evidence="3">
    <location>
        <begin position="1"/>
        <end position="29"/>
    </location>
</feature>
<dbReference type="Gene3D" id="1.10.357.10">
    <property type="entry name" value="Tetracycline Repressor, domain 2"/>
    <property type="match status" value="1"/>
</dbReference>
<dbReference type="PRINTS" id="PR00455">
    <property type="entry name" value="HTHTETR"/>
</dbReference>
<dbReference type="PANTHER" id="PTHR30328:SF54">
    <property type="entry name" value="HTH-TYPE TRANSCRIPTIONAL REPRESSOR SCO4008"/>
    <property type="match status" value="1"/>
</dbReference>
<dbReference type="Pfam" id="PF00440">
    <property type="entry name" value="TetR_N"/>
    <property type="match status" value="1"/>
</dbReference>
<evidence type="ECO:0000259" key="4">
    <source>
        <dbReference type="PROSITE" id="PS50977"/>
    </source>
</evidence>
<dbReference type="PROSITE" id="PS50977">
    <property type="entry name" value="HTH_TETR_2"/>
    <property type="match status" value="1"/>
</dbReference>
<protein>
    <submittedName>
        <fullName evidence="5">TetR family transcriptional regulator</fullName>
    </submittedName>
</protein>
<proteinExistence type="predicted"/>
<feature type="domain" description="HTH tetR-type" evidence="4">
    <location>
        <begin position="28"/>
        <end position="88"/>
    </location>
</feature>
<evidence type="ECO:0000256" key="1">
    <source>
        <dbReference type="ARBA" id="ARBA00023125"/>
    </source>
</evidence>
<dbReference type="KEGG" id="ptw:TUM18999_29880"/>
<dbReference type="PANTHER" id="PTHR30328">
    <property type="entry name" value="TRANSCRIPTIONAL REPRESSOR"/>
    <property type="match status" value="1"/>
</dbReference>
<dbReference type="GO" id="GO:0003677">
    <property type="term" value="F:DNA binding"/>
    <property type="evidence" value="ECO:0007669"/>
    <property type="project" value="UniProtKB-UniRule"/>
</dbReference>
<sequence length="226" mass="26141">MHWPESRMTITADLPVETPRKSRKNNPEKTRENILQAAVVEFVQQGLSGARVDAIAERTQTSKRMIYYYFESKEQLYLRVLEKLYGDIRHTEAQLHLAELEPREAIRRLVEFTFDHHDRNVDFVRIVSIENIQHGQYIRESDAIGSLNVTILTSLDDILRRGVEAGAFRAGVQAMDVHLLMSSFCFYRVSNRHTLGAIFAIDLNEADVKARHKEMIVESILRFLKA</sequence>
<gene>
    <name evidence="5" type="ORF">TUM18999_29880</name>
</gene>
<accession>A0A6J4E4M8</accession>
<keyword evidence="1 2" id="KW-0238">DNA-binding</keyword>
<dbReference type="InterPro" id="IPR001647">
    <property type="entry name" value="HTH_TetR"/>
</dbReference>
<evidence type="ECO:0000313" key="6">
    <source>
        <dbReference type="Proteomes" id="UP000509383"/>
    </source>
</evidence>
<dbReference type="InterPro" id="IPR050109">
    <property type="entry name" value="HTH-type_TetR-like_transc_reg"/>
</dbReference>
<dbReference type="SUPFAM" id="SSF46689">
    <property type="entry name" value="Homeodomain-like"/>
    <property type="match status" value="1"/>
</dbReference>
<reference evidence="5 6" key="1">
    <citation type="submission" date="2020-05" db="EMBL/GenBank/DDBJ databases">
        <title>Characterization of novel class B3 metallo-beta-lactamase from novel Pseudomonas species.</title>
        <authorList>
            <person name="Yamada K."/>
            <person name="Aoki K."/>
            <person name="Ishii Y."/>
        </authorList>
    </citation>
    <scope>NUCLEOTIDE SEQUENCE [LARGE SCALE GENOMIC DNA]</scope>
    <source>
        <strain evidence="5 6">TUM18999</strain>
    </source>
</reference>
<dbReference type="Proteomes" id="UP000509383">
    <property type="component" value="Chromosome"/>
</dbReference>
<evidence type="ECO:0000256" key="3">
    <source>
        <dbReference type="SAM" id="MobiDB-lite"/>
    </source>
</evidence>